<evidence type="ECO:0000313" key="3">
    <source>
        <dbReference type="Proteomes" id="UP000198598"/>
    </source>
</evidence>
<protein>
    <submittedName>
        <fullName evidence="2">Uncharacterized protein</fullName>
    </submittedName>
</protein>
<organism evidence="2 3">
    <name type="scientific">Spirosoma endophyticum</name>
    <dbReference type="NCBI Taxonomy" id="662367"/>
    <lineage>
        <taxon>Bacteria</taxon>
        <taxon>Pseudomonadati</taxon>
        <taxon>Bacteroidota</taxon>
        <taxon>Cytophagia</taxon>
        <taxon>Cytophagales</taxon>
        <taxon>Cytophagaceae</taxon>
        <taxon>Spirosoma</taxon>
    </lineage>
</organism>
<accession>A0A1I2F9U4</accession>
<keyword evidence="3" id="KW-1185">Reference proteome</keyword>
<feature type="coiled-coil region" evidence="1">
    <location>
        <begin position="49"/>
        <end position="76"/>
    </location>
</feature>
<name>A0A1I2F9U4_9BACT</name>
<evidence type="ECO:0000256" key="1">
    <source>
        <dbReference type="SAM" id="Coils"/>
    </source>
</evidence>
<dbReference type="AlphaFoldDB" id="A0A1I2F9U4"/>
<evidence type="ECO:0000313" key="2">
    <source>
        <dbReference type="EMBL" id="SFF02224.1"/>
    </source>
</evidence>
<gene>
    <name evidence="2" type="ORF">SAMN05216167_12518</name>
</gene>
<dbReference type="RefSeq" id="WP_093833684.1">
    <property type="nucleotide sequence ID" value="NZ_FOLQ01000025.1"/>
</dbReference>
<reference evidence="2 3" key="1">
    <citation type="submission" date="2016-10" db="EMBL/GenBank/DDBJ databases">
        <authorList>
            <person name="de Groot N.N."/>
        </authorList>
    </citation>
    <scope>NUCLEOTIDE SEQUENCE [LARGE SCALE GENOMIC DNA]</scope>
    <source>
        <strain evidence="2 3">DSM 26130</strain>
    </source>
</reference>
<dbReference type="EMBL" id="FOLQ01000025">
    <property type="protein sequence ID" value="SFF02224.1"/>
    <property type="molecule type" value="Genomic_DNA"/>
</dbReference>
<sequence length="234" mass="27101">MEEEKLKSISKEIQNINEVLAVKHGEIALRDIIENEGKRQVKSIFSSRIEEMSDEYYKILENLSDLENKIKRYLDKERREQIVQEYRSLMRKYLYLLSVKLSEKDYERIDSKIGGLGSAKPRALLAYYYSILNIIKKYGSSALCPIVLDEPDQQGQDDLNMPIILNFIKENKPHNSQLILGLQDTMGLNFEGSVFEIKEKFSVLTEDDFESVQIEITPLINKVIVINNDLFGSI</sequence>
<keyword evidence="1" id="KW-0175">Coiled coil</keyword>
<dbReference type="OrthoDB" id="853948at2"/>
<proteinExistence type="predicted"/>
<dbReference type="Proteomes" id="UP000198598">
    <property type="component" value="Unassembled WGS sequence"/>
</dbReference>
<dbReference type="STRING" id="662367.SAMN05216167_12518"/>